<feature type="compositionally biased region" description="Low complexity" evidence="1">
    <location>
        <begin position="57"/>
        <end position="67"/>
    </location>
</feature>
<proteinExistence type="predicted"/>
<feature type="compositionally biased region" description="Basic and acidic residues" evidence="1">
    <location>
        <begin position="195"/>
        <end position="211"/>
    </location>
</feature>
<reference evidence="2" key="1">
    <citation type="submission" date="2022-07" db="EMBL/GenBank/DDBJ databases">
        <title>Draft genome sequence of Zalerion maritima ATCC 34329, a (micro)plastics degrading marine fungus.</title>
        <authorList>
            <person name="Paco A."/>
            <person name="Goncalves M.F.M."/>
            <person name="Rocha-Santos T.A.P."/>
            <person name="Alves A."/>
        </authorList>
    </citation>
    <scope>NUCLEOTIDE SEQUENCE</scope>
    <source>
        <strain evidence="2">ATCC 34329</strain>
    </source>
</reference>
<evidence type="ECO:0008006" key="4">
    <source>
        <dbReference type="Google" id="ProtNLM"/>
    </source>
</evidence>
<dbReference type="AlphaFoldDB" id="A0AAD5WPM6"/>
<evidence type="ECO:0000313" key="2">
    <source>
        <dbReference type="EMBL" id="KAJ2895308.1"/>
    </source>
</evidence>
<feature type="compositionally biased region" description="Basic residues" evidence="1">
    <location>
        <begin position="101"/>
        <end position="114"/>
    </location>
</feature>
<feature type="compositionally biased region" description="Basic residues" evidence="1">
    <location>
        <begin position="12"/>
        <end position="24"/>
    </location>
</feature>
<feature type="compositionally biased region" description="Low complexity" evidence="1">
    <location>
        <begin position="159"/>
        <end position="181"/>
    </location>
</feature>
<evidence type="ECO:0000313" key="3">
    <source>
        <dbReference type="Proteomes" id="UP001201980"/>
    </source>
</evidence>
<feature type="compositionally biased region" description="Basic residues" evidence="1">
    <location>
        <begin position="262"/>
        <end position="271"/>
    </location>
</feature>
<comment type="caution">
    <text evidence="2">The sequence shown here is derived from an EMBL/GenBank/DDBJ whole genome shotgun (WGS) entry which is preliminary data.</text>
</comment>
<organism evidence="2 3">
    <name type="scientific">Zalerion maritima</name>
    <dbReference type="NCBI Taxonomy" id="339359"/>
    <lineage>
        <taxon>Eukaryota</taxon>
        <taxon>Fungi</taxon>
        <taxon>Dikarya</taxon>
        <taxon>Ascomycota</taxon>
        <taxon>Pezizomycotina</taxon>
        <taxon>Sordariomycetes</taxon>
        <taxon>Lulworthiomycetidae</taxon>
        <taxon>Lulworthiales</taxon>
        <taxon>Lulworthiaceae</taxon>
        <taxon>Zalerion</taxon>
    </lineage>
</organism>
<feature type="compositionally biased region" description="Basic and acidic residues" evidence="1">
    <location>
        <begin position="233"/>
        <end position="261"/>
    </location>
</feature>
<dbReference type="Proteomes" id="UP001201980">
    <property type="component" value="Unassembled WGS sequence"/>
</dbReference>
<keyword evidence="3" id="KW-1185">Reference proteome</keyword>
<evidence type="ECO:0000256" key="1">
    <source>
        <dbReference type="SAM" id="MobiDB-lite"/>
    </source>
</evidence>
<name>A0AAD5WPM6_9PEZI</name>
<gene>
    <name evidence="2" type="ORF">MKZ38_006718</name>
</gene>
<feature type="region of interest" description="Disordered" evidence="1">
    <location>
        <begin position="228"/>
        <end position="271"/>
    </location>
</feature>
<feature type="region of interest" description="Disordered" evidence="1">
    <location>
        <begin position="1"/>
        <end position="211"/>
    </location>
</feature>
<feature type="compositionally biased region" description="Low complexity" evidence="1">
    <location>
        <begin position="115"/>
        <end position="126"/>
    </location>
</feature>
<accession>A0AAD5WPM6</accession>
<dbReference type="EMBL" id="JAKWBI020000413">
    <property type="protein sequence ID" value="KAJ2895308.1"/>
    <property type="molecule type" value="Genomic_DNA"/>
</dbReference>
<protein>
    <recommendedName>
        <fullName evidence="4">Casein kinase substrate phosphoprotein PP28 domain-containing protein</fullName>
    </recommendedName>
</protein>
<sequence length="271" mass="28912">MPARPGGNSRGRGGKFNKAKRGGGHKFSSIQVFNADGDAVSPWSEDAILPDNDNESSDASGSGSSSDADSESEAGPSTSTYIQEEHPGPQLGMTREEARAAKKAKKDAAKKRMAARAVEVGDLPSSESEDEGLSSGSIPAKQPLHKDATPQKSILKKPTTTQTSSGGDTSSSDVDSGDSASKLAKNMKKVALSKKAIEGQQAKDKLTEEERTNLERLAKIREERAQKQLYSQAEKEEVEDKNQARKDKTAALLKKAQENKASKGKKKKGKK</sequence>